<dbReference type="HOGENOM" id="CLU_014823_3_0_10"/>
<keyword evidence="1" id="KW-0224">Dipeptidase</keyword>
<evidence type="ECO:0000256" key="2">
    <source>
        <dbReference type="SAM" id="Coils"/>
    </source>
</evidence>
<evidence type="ECO:0000256" key="1">
    <source>
        <dbReference type="RuleBase" id="RU364089"/>
    </source>
</evidence>
<feature type="chain" id="PRO_5001590732" description="Dipeptidase" evidence="3">
    <location>
        <begin position="19"/>
        <end position="532"/>
    </location>
</feature>
<dbReference type="STRING" id="1433126.BN938_2213"/>
<keyword evidence="3" id="KW-0732">Signal</keyword>
<dbReference type="GO" id="GO:0016805">
    <property type="term" value="F:dipeptidase activity"/>
    <property type="evidence" value="ECO:0007669"/>
    <property type="project" value="UniProtKB-KW"/>
</dbReference>
<evidence type="ECO:0000256" key="3">
    <source>
        <dbReference type="SAM" id="SignalP"/>
    </source>
</evidence>
<dbReference type="PANTHER" id="PTHR12994">
    <property type="entry name" value="SECERNIN"/>
    <property type="match status" value="1"/>
</dbReference>
<keyword evidence="2" id="KW-0175">Coiled coil</keyword>
<comment type="catalytic activity">
    <reaction evidence="1">
        <text>an L-aminoacyl-L-amino acid + H2O = 2 an L-alpha-amino acid</text>
        <dbReference type="Rhea" id="RHEA:48940"/>
        <dbReference type="ChEBI" id="CHEBI:15377"/>
        <dbReference type="ChEBI" id="CHEBI:59869"/>
        <dbReference type="ChEBI" id="CHEBI:77460"/>
    </reaction>
</comment>
<dbReference type="EMBL" id="HG934468">
    <property type="protein sequence ID" value="CDN32285.1"/>
    <property type="molecule type" value="Genomic_DNA"/>
</dbReference>
<dbReference type="GO" id="GO:0070004">
    <property type="term" value="F:cysteine-type exopeptidase activity"/>
    <property type="evidence" value="ECO:0007669"/>
    <property type="project" value="InterPro"/>
</dbReference>
<dbReference type="Pfam" id="PF03577">
    <property type="entry name" value="Peptidase_C69"/>
    <property type="match status" value="1"/>
</dbReference>
<accession>A0A060R9J2</accession>
<dbReference type="InterPro" id="IPR005322">
    <property type="entry name" value="Peptidase_C69"/>
</dbReference>
<feature type="coiled-coil region" evidence="2">
    <location>
        <begin position="461"/>
        <end position="488"/>
    </location>
</feature>
<dbReference type="OrthoDB" id="1109933at2"/>
<dbReference type="eggNOG" id="COG4690">
    <property type="taxonomic scope" value="Bacteria"/>
</dbReference>
<proteinExistence type="inferred from homology"/>
<keyword evidence="1" id="KW-0645">Protease</keyword>
<dbReference type="EC" id="3.4.-.-" evidence="1"/>
<keyword evidence="5" id="KW-1185">Reference proteome</keyword>
<comment type="similarity">
    <text evidence="1">Belongs to the peptidase C69 family.</text>
</comment>
<keyword evidence="1" id="KW-0378">Hydrolase</keyword>
<protein>
    <recommendedName>
        <fullName evidence="1">Dipeptidase</fullName>
        <ecNumber evidence="1">3.4.-.-</ecNumber>
    </recommendedName>
</protein>
<dbReference type="PANTHER" id="PTHR12994:SF17">
    <property type="entry name" value="LD30995P"/>
    <property type="match status" value="1"/>
</dbReference>
<feature type="signal peptide" evidence="3">
    <location>
        <begin position="1"/>
        <end position="18"/>
    </location>
</feature>
<evidence type="ECO:0000313" key="4">
    <source>
        <dbReference type="EMBL" id="CDN32285.1"/>
    </source>
</evidence>
<dbReference type="AlphaFoldDB" id="A0A060R9J2"/>
<name>A0A060R9J2_9BACT</name>
<organism evidence="4 5">
    <name type="scientific">Mucinivorans hirudinis</name>
    <dbReference type="NCBI Taxonomy" id="1433126"/>
    <lineage>
        <taxon>Bacteria</taxon>
        <taxon>Pseudomonadati</taxon>
        <taxon>Bacteroidota</taxon>
        <taxon>Bacteroidia</taxon>
        <taxon>Bacteroidales</taxon>
        <taxon>Rikenellaceae</taxon>
        <taxon>Mucinivorans</taxon>
    </lineage>
</organism>
<dbReference type="KEGG" id="rbc:BN938_2213"/>
<evidence type="ECO:0000313" key="5">
    <source>
        <dbReference type="Proteomes" id="UP000027616"/>
    </source>
</evidence>
<reference evidence="4 5" key="1">
    <citation type="journal article" date="2015" name="Genome Announc.">
        <title>Complete Genome Sequence of the Novel Leech Symbiont Mucinivorans hirudinis M3T.</title>
        <authorList>
            <person name="Nelson M.C."/>
            <person name="Bomar L."/>
            <person name="Graf J."/>
        </authorList>
    </citation>
    <scope>NUCLEOTIDE SEQUENCE [LARGE SCALE GENOMIC DNA]</scope>
    <source>
        <strain evidence="5">M3</strain>
    </source>
</reference>
<sequence length="532" mass="59964">MKKALLLLCALLCGTLTAQNNDPVWGTDYSESCTALLVGKKASTDGSVMTSHSCDGNYRTWATVVPRRKFESGARDTIYWGLLKTEEPHDMRGVTIKGTIPAAPETFSYLNFGYPCLNEKQLAIGETTFGGKRELRNEQGLFLIEELQRIVLQRCTTARQAIGLIGELVEEYGFGDGGECLTFADPNEVWQLEIVGSGKQGKPTAMWVAQRVPDDHVGISANIARISDVDFNNPDYFMYSKDLRERAKKLGLWDGKEPFKFWKVIGTGKPFAIRDYYVMSSLAPSLDLKYDAEELPFSVKPDQLVSPQRAIAVYRENYEGSRFDMLKNLKVAVKSKGDDGLEKIDSVTSPIMNHWMSTDMRNLVNTLKPGAIEFQRTVPVCWCSYSFVVQCRSWLPDEIGAVAYFSVDNPAQSPRIPIYSGALSLPEGFAVCGQKRYREDSFLWKFREANRLAQVAWGKTKNKMESEAMRLEKKMFEEQEEIESKAKALMAKGESRKARELITKYSADFAGSAVHSWDGLKREFWSMFGRGF</sequence>
<dbReference type="PATRIC" id="fig|1433126.3.peg.2185"/>
<gene>
    <name evidence="4" type="ORF">BN938_2213</name>
</gene>
<dbReference type="Proteomes" id="UP000027616">
    <property type="component" value="Chromosome I"/>
</dbReference>
<dbReference type="GO" id="GO:0006508">
    <property type="term" value="P:proteolysis"/>
    <property type="evidence" value="ECO:0007669"/>
    <property type="project" value="UniProtKB-KW"/>
</dbReference>